<feature type="transmembrane region" description="Helical" evidence="8">
    <location>
        <begin position="71"/>
        <end position="89"/>
    </location>
</feature>
<dbReference type="Pfam" id="PF00884">
    <property type="entry name" value="Sulfatase"/>
    <property type="match status" value="1"/>
</dbReference>
<dbReference type="Pfam" id="PF08019">
    <property type="entry name" value="EptA_B_N"/>
    <property type="match status" value="1"/>
</dbReference>
<keyword evidence="7 8" id="KW-0472">Membrane</keyword>
<dbReference type="GO" id="GO:0005886">
    <property type="term" value="C:plasma membrane"/>
    <property type="evidence" value="ECO:0007669"/>
    <property type="project" value="UniProtKB-SubCell"/>
</dbReference>
<reference evidence="11 12" key="1">
    <citation type="submission" date="2018-05" db="EMBL/GenBank/DDBJ databases">
        <title>Polaribacter aquimarinus sp. nov., isolated from sediment in a sediment of sea.</title>
        <authorList>
            <person name="Lu D."/>
        </authorList>
    </citation>
    <scope>NUCLEOTIDE SEQUENCE [LARGE SCALE GENOMIC DNA]</scope>
    <source>
        <strain evidence="11 12">ZY113</strain>
    </source>
</reference>
<evidence type="ECO:0000256" key="3">
    <source>
        <dbReference type="ARBA" id="ARBA00022519"/>
    </source>
</evidence>
<dbReference type="AlphaFoldDB" id="A0A2U2JBF6"/>
<dbReference type="SUPFAM" id="SSF53649">
    <property type="entry name" value="Alkaline phosphatase-like"/>
    <property type="match status" value="1"/>
</dbReference>
<evidence type="ECO:0000256" key="2">
    <source>
        <dbReference type="ARBA" id="ARBA00022475"/>
    </source>
</evidence>
<dbReference type="InterPro" id="IPR040423">
    <property type="entry name" value="PEA_transferase"/>
</dbReference>
<feature type="domain" description="Sulfatase N-terminal" evidence="9">
    <location>
        <begin position="208"/>
        <end position="488"/>
    </location>
</feature>
<dbReference type="InterPro" id="IPR012549">
    <property type="entry name" value="EptA-like_N"/>
</dbReference>
<dbReference type="RefSeq" id="WP_109403969.1">
    <property type="nucleotide sequence ID" value="NZ_QFFG01000002.1"/>
</dbReference>
<dbReference type="InterPro" id="IPR017850">
    <property type="entry name" value="Alkaline_phosphatase_core_sf"/>
</dbReference>
<feature type="transmembrane region" description="Helical" evidence="8">
    <location>
        <begin position="109"/>
        <end position="132"/>
    </location>
</feature>
<dbReference type="GO" id="GO:0016776">
    <property type="term" value="F:phosphotransferase activity, phosphate group as acceptor"/>
    <property type="evidence" value="ECO:0007669"/>
    <property type="project" value="TreeGrafter"/>
</dbReference>
<evidence type="ECO:0000256" key="7">
    <source>
        <dbReference type="ARBA" id="ARBA00023136"/>
    </source>
</evidence>
<evidence type="ECO:0000256" key="6">
    <source>
        <dbReference type="ARBA" id="ARBA00022989"/>
    </source>
</evidence>
<comment type="caution">
    <text evidence="11">The sequence shown here is derived from an EMBL/GenBank/DDBJ whole genome shotgun (WGS) entry which is preliminary data.</text>
</comment>
<dbReference type="PANTHER" id="PTHR30443:SF2">
    <property type="entry name" value="PHOSPHOETHANOLAMINE TRANSFERASE EPTC"/>
    <property type="match status" value="1"/>
</dbReference>
<evidence type="ECO:0000256" key="1">
    <source>
        <dbReference type="ARBA" id="ARBA00004429"/>
    </source>
</evidence>
<feature type="transmembrane region" description="Helical" evidence="8">
    <location>
        <begin position="12"/>
        <end position="32"/>
    </location>
</feature>
<dbReference type="InterPro" id="IPR000917">
    <property type="entry name" value="Sulfatase_N"/>
</dbReference>
<dbReference type="GO" id="GO:0009244">
    <property type="term" value="P:lipopolysaccharide core region biosynthetic process"/>
    <property type="evidence" value="ECO:0007669"/>
    <property type="project" value="TreeGrafter"/>
</dbReference>
<dbReference type="OrthoDB" id="9786870at2"/>
<dbReference type="InterPro" id="IPR058130">
    <property type="entry name" value="PEA_transf_C"/>
</dbReference>
<evidence type="ECO:0000256" key="5">
    <source>
        <dbReference type="ARBA" id="ARBA00022692"/>
    </source>
</evidence>
<evidence type="ECO:0000256" key="4">
    <source>
        <dbReference type="ARBA" id="ARBA00022679"/>
    </source>
</evidence>
<keyword evidence="5 8" id="KW-0812">Transmembrane</keyword>
<protein>
    <recommendedName>
        <fullName evidence="13">Sulfatase N-terminal domain-containing protein</fullName>
    </recommendedName>
</protein>
<dbReference type="PANTHER" id="PTHR30443">
    <property type="entry name" value="INNER MEMBRANE PROTEIN"/>
    <property type="match status" value="1"/>
</dbReference>
<evidence type="ECO:0000313" key="11">
    <source>
        <dbReference type="EMBL" id="PWG05635.1"/>
    </source>
</evidence>
<keyword evidence="6 8" id="KW-1133">Transmembrane helix</keyword>
<feature type="transmembrane region" description="Helical" evidence="8">
    <location>
        <begin position="44"/>
        <end position="64"/>
    </location>
</feature>
<evidence type="ECO:0000256" key="8">
    <source>
        <dbReference type="SAM" id="Phobius"/>
    </source>
</evidence>
<gene>
    <name evidence="11" type="ORF">DIS07_04105</name>
</gene>
<sequence length="503" mass="58574">MEKRKLLKQELRFHLGLHVLIAIFITIASYVHFPFQSFKGNLVYLAHFLLLHFSLFGFIYLFSLVGKVFKILFPILFIIVASFSFWVYTQDLTIGVGMIQAILETNIDIAVDVFSFQFVFFLLLSLVCILLFFKFHKNSKKSSIKSPLFFVAILGVLCFFIVENYKYDAFKNRLPYSVYFGGLKYFKKSKIKLKKIEEDVFTKENNVHIVLVLGESVRADHISLNGYHRNTNPLLSQQENLVSFKKVFTPFTFTAKSIPQILTDKSIYQKEAFLESTSLFSVLNKASFITEWIGNQSLEKSYKDIIYSNTTVKLIDKFHSFLSFKKEKDLKLLEYFSADGSLNHNKISTLHMIGSHWYYNDRVSEEFEVFKPVTSSKHLGSSSHKAIINSYDNTILYLDNFLNKLIEKLKKSPQKTILIYISDHGETLGEDGKWLHAQEHVASKNPAMLVWYSHKFKESYPLKINQLKTKKYDSISTDFLFHSILDLSKIENYQYKKELSIFN</sequence>
<accession>A0A2U2JBF6</accession>
<feature type="domain" description="Phosphoethanolamine transferase N-terminal" evidence="10">
    <location>
        <begin position="56"/>
        <end position="164"/>
    </location>
</feature>
<keyword evidence="12" id="KW-1185">Reference proteome</keyword>
<organism evidence="11 12">
    <name type="scientific">Polaribacter aquimarinus</name>
    <dbReference type="NCBI Taxonomy" id="2100726"/>
    <lineage>
        <taxon>Bacteria</taxon>
        <taxon>Pseudomonadati</taxon>
        <taxon>Bacteroidota</taxon>
        <taxon>Flavobacteriia</taxon>
        <taxon>Flavobacteriales</taxon>
        <taxon>Flavobacteriaceae</taxon>
    </lineage>
</organism>
<evidence type="ECO:0008006" key="13">
    <source>
        <dbReference type="Google" id="ProtNLM"/>
    </source>
</evidence>
<dbReference type="CDD" id="cd16017">
    <property type="entry name" value="LptA"/>
    <property type="match status" value="1"/>
</dbReference>
<keyword evidence="4" id="KW-0808">Transferase</keyword>
<evidence type="ECO:0000259" key="9">
    <source>
        <dbReference type="Pfam" id="PF00884"/>
    </source>
</evidence>
<keyword evidence="3" id="KW-0997">Cell inner membrane</keyword>
<evidence type="ECO:0000313" key="12">
    <source>
        <dbReference type="Proteomes" id="UP000245670"/>
    </source>
</evidence>
<dbReference type="Gene3D" id="3.40.720.10">
    <property type="entry name" value="Alkaline Phosphatase, subunit A"/>
    <property type="match status" value="1"/>
</dbReference>
<proteinExistence type="predicted"/>
<dbReference type="EMBL" id="QFFG01000002">
    <property type="protein sequence ID" value="PWG05635.1"/>
    <property type="molecule type" value="Genomic_DNA"/>
</dbReference>
<keyword evidence="2" id="KW-1003">Cell membrane</keyword>
<dbReference type="Proteomes" id="UP000245670">
    <property type="component" value="Unassembled WGS sequence"/>
</dbReference>
<feature type="transmembrane region" description="Helical" evidence="8">
    <location>
        <begin position="144"/>
        <end position="162"/>
    </location>
</feature>
<evidence type="ECO:0000259" key="10">
    <source>
        <dbReference type="Pfam" id="PF08019"/>
    </source>
</evidence>
<name>A0A2U2JBF6_9FLAO</name>
<comment type="subcellular location">
    <subcellularLocation>
        <location evidence="1">Cell inner membrane</location>
        <topology evidence="1">Multi-pass membrane protein</topology>
    </subcellularLocation>
</comment>